<evidence type="ECO:0000313" key="3">
    <source>
        <dbReference type="Proteomes" id="UP000242869"/>
    </source>
</evidence>
<keyword evidence="1" id="KW-1133">Transmembrane helix</keyword>
<dbReference type="RefSeq" id="WP_177187875.1">
    <property type="nucleotide sequence ID" value="NZ_FOVE01000019.1"/>
</dbReference>
<keyword evidence="1" id="KW-0472">Membrane</keyword>
<keyword evidence="3" id="KW-1185">Reference proteome</keyword>
<dbReference type="STRING" id="83765.SAMN05660284_02388"/>
<reference evidence="3" key="1">
    <citation type="submission" date="2016-10" db="EMBL/GenBank/DDBJ databases">
        <authorList>
            <person name="Varghese N."/>
            <person name="Submissions S."/>
        </authorList>
    </citation>
    <scope>NUCLEOTIDE SEQUENCE [LARGE SCALE GENOMIC DNA]</scope>
    <source>
        <strain evidence="3">DSM 6150</strain>
    </source>
</reference>
<feature type="transmembrane region" description="Helical" evidence="1">
    <location>
        <begin position="7"/>
        <end position="24"/>
    </location>
</feature>
<organism evidence="2 3">
    <name type="scientific">Formivibrio citricus</name>
    <dbReference type="NCBI Taxonomy" id="83765"/>
    <lineage>
        <taxon>Bacteria</taxon>
        <taxon>Pseudomonadati</taxon>
        <taxon>Pseudomonadota</taxon>
        <taxon>Betaproteobacteria</taxon>
        <taxon>Neisseriales</taxon>
        <taxon>Chitinibacteraceae</taxon>
        <taxon>Formivibrio</taxon>
    </lineage>
</organism>
<dbReference type="EMBL" id="FOVE01000019">
    <property type="protein sequence ID" value="SFN85091.1"/>
    <property type="molecule type" value="Genomic_DNA"/>
</dbReference>
<evidence type="ECO:0000313" key="2">
    <source>
        <dbReference type="EMBL" id="SFN85091.1"/>
    </source>
</evidence>
<dbReference type="AlphaFoldDB" id="A0A1I5CEN3"/>
<proteinExistence type="predicted"/>
<name>A0A1I5CEN3_9NEIS</name>
<accession>A0A1I5CEN3</accession>
<feature type="transmembrane region" description="Helical" evidence="1">
    <location>
        <begin position="30"/>
        <end position="48"/>
    </location>
</feature>
<keyword evidence="1" id="KW-0812">Transmembrane</keyword>
<gene>
    <name evidence="2" type="ORF">SAMN05660284_02388</name>
</gene>
<sequence length="52" mass="5959">MMIQLKFYMWQGIVSALVGAAAFYMDRGDVAALGILTTLLMFVLQNKLRERY</sequence>
<evidence type="ECO:0000256" key="1">
    <source>
        <dbReference type="SAM" id="Phobius"/>
    </source>
</evidence>
<protein>
    <submittedName>
        <fullName evidence="2">Uncharacterized protein</fullName>
    </submittedName>
</protein>
<dbReference type="Proteomes" id="UP000242869">
    <property type="component" value="Unassembled WGS sequence"/>
</dbReference>